<feature type="compositionally biased region" description="Pro residues" evidence="1">
    <location>
        <begin position="1"/>
        <end position="16"/>
    </location>
</feature>
<feature type="transmembrane region" description="Helical" evidence="2">
    <location>
        <begin position="109"/>
        <end position="134"/>
    </location>
</feature>
<evidence type="ECO:0000256" key="1">
    <source>
        <dbReference type="SAM" id="MobiDB-lite"/>
    </source>
</evidence>
<reference evidence="4 5" key="1">
    <citation type="journal article" date="2019" name="Int. J. Syst. Evol. Microbiol.">
        <title>The Global Catalogue of Microorganisms (GCM) 10K type strain sequencing project: providing services to taxonomists for standard genome sequencing and annotation.</title>
        <authorList>
            <consortium name="The Broad Institute Genomics Platform"/>
            <consortium name="The Broad Institute Genome Sequencing Center for Infectious Disease"/>
            <person name="Wu L."/>
            <person name="Ma J."/>
        </authorList>
    </citation>
    <scope>NUCLEOTIDE SEQUENCE [LARGE SCALE GENOMIC DNA]</scope>
    <source>
        <strain evidence="4 5">JCM 14942</strain>
    </source>
</reference>
<gene>
    <name evidence="4" type="ORF">GCM10009788_28740</name>
</gene>
<dbReference type="RefSeq" id="WP_344112511.1">
    <property type="nucleotide sequence ID" value="NZ_BAAAOR010000024.1"/>
</dbReference>
<dbReference type="Pfam" id="PF13828">
    <property type="entry name" value="DUF4190"/>
    <property type="match status" value="1"/>
</dbReference>
<keyword evidence="2" id="KW-0812">Transmembrane</keyword>
<feature type="compositionally biased region" description="Gly residues" evidence="1">
    <location>
        <begin position="18"/>
        <end position="41"/>
    </location>
</feature>
<evidence type="ECO:0000313" key="4">
    <source>
        <dbReference type="EMBL" id="GAA1523152.1"/>
    </source>
</evidence>
<keyword evidence="5" id="KW-1185">Reference proteome</keyword>
<feature type="domain" description="DUF4190" evidence="3">
    <location>
        <begin position="58"/>
        <end position="124"/>
    </location>
</feature>
<dbReference type="Proteomes" id="UP001500842">
    <property type="component" value="Unassembled WGS sequence"/>
</dbReference>
<protein>
    <recommendedName>
        <fullName evidence="3">DUF4190 domain-containing protein</fullName>
    </recommendedName>
</protein>
<comment type="caution">
    <text evidence="4">The sequence shown here is derived from an EMBL/GenBank/DDBJ whole genome shotgun (WGS) entry which is preliminary data.</text>
</comment>
<name>A0ABN2AQE6_9ACTN</name>
<dbReference type="InterPro" id="IPR025241">
    <property type="entry name" value="DUF4190"/>
</dbReference>
<evidence type="ECO:0000259" key="3">
    <source>
        <dbReference type="Pfam" id="PF13828"/>
    </source>
</evidence>
<keyword evidence="2" id="KW-1133">Transmembrane helix</keyword>
<accession>A0ABN2AQE6</accession>
<evidence type="ECO:0000256" key="2">
    <source>
        <dbReference type="SAM" id="Phobius"/>
    </source>
</evidence>
<feature type="region of interest" description="Disordered" evidence="1">
    <location>
        <begin position="1"/>
        <end position="52"/>
    </location>
</feature>
<dbReference type="EMBL" id="BAAAOR010000024">
    <property type="protein sequence ID" value="GAA1523152.1"/>
    <property type="molecule type" value="Genomic_DNA"/>
</dbReference>
<keyword evidence="2" id="KW-0472">Membrane</keyword>
<proteinExistence type="predicted"/>
<sequence length="143" mass="14005">MSNDEPPPYGSPPPGGYDPYGGTGGYGEYAGQADHGGYGGYGPPPPGYGYQPPQQSGLATAALVTGILGIVGVCCCGLLGLVGLAGVICGALARKEIQQSNGAKTGEGLALAGIITGSIGIVLGLGSLVLALALGLSDGFYYR</sequence>
<evidence type="ECO:0000313" key="5">
    <source>
        <dbReference type="Proteomes" id="UP001500842"/>
    </source>
</evidence>
<feature type="transmembrane region" description="Helical" evidence="2">
    <location>
        <begin position="58"/>
        <end position="88"/>
    </location>
</feature>
<organism evidence="4 5">
    <name type="scientific">Nocardioides humi</name>
    <dbReference type="NCBI Taxonomy" id="449461"/>
    <lineage>
        <taxon>Bacteria</taxon>
        <taxon>Bacillati</taxon>
        <taxon>Actinomycetota</taxon>
        <taxon>Actinomycetes</taxon>
        <taxon>Propionibacteriales</taxon>
        <taxon>Nocardioidaceae</taxon>
        <taxon>Nocardioides</taxon>
    </lineage>
</organism>